<keyword evidence="1" id="KW-0812">Transmembrane</keyword>
<protein>
    <submittedName>
        <fullName evidence="2">Uncharacterized protein</fullName>
    </submittedName>
</protein>
<feature type="transmembrane region" description="Helical" evidence="1">
    <location>
        <begin position="6"/>
        <end position="27"/>
    </location>
</feature>
<dbReference type="EMBL" id="CP032382">
    <property type="protein sequence ID" value="AYB30950.1"/>
    <property type="molecule type" value="Genomic_DNA"/>
</dbReference>
<dbReference type="KEGG" id="chk:D4L85_10330"/>
<reference evidence="3" key="1">
    <citation type="submission" date="2018-09" db="EMBL/GenBank/DDBJ databases">
        <title>Chryseolinea sp. KIS68-18 isolated from soil.</title>
        <authorList>
            <person name="Weon H.-Y."/>
            <person name="Kwon S.-W."/>
            <person name="Lee S.A."/>
        </authorList>
    </citation>
    <scope>NUCLEOTIDE SEQUENCE [LARGE SCALE GENOMIC DNA]</scope>
    <source>
        <strain evidence="3">KIS68-18</strain>
    </source>
</reference>
<keyword evidence="3" id="KW-1185">Reference proteome</keyword>
<keyword evidence="1" id="KW-1133">Transmembrane helix</keyword>
<sequence length="60" mass="6423">MNGIGFLIVICFLITFGPPVLLFVMGMVRRNRNQDSAKIVFIVAAVWLIVGGGICASILG</sequence>
<feature type="transmembrane region" description="Helical" evidence="1">
    <location>
        <begin position="39"/>
        <end position="59"/>
    </location>
</feature>
<evidence type="ECO:0000313" key="2">
    <source>
        <dbReference type="EMBL" id="AYB30950.1"/>
    </source>
</evidence>
<gene>
    <name evidence="2" type="ORF">D4L85_10330</name>
</gene>
<evidence type="ECO:0000313" key="3">
    <source>
        <dbReference type="Proteomes" id="UP000266183"/>
    </source>
</evidence>
<name>A0A385SNC1_9BACT</name>
<dbReference type="Proteomes" id="UP000266183">
    <property type="component" value="Chromosome"/>
</dbReference>
<evidence type="ECO:0000256" key="1">
    <source>
        <dbReference type="SAM" id="Phobius"/>
    </source>
</evidence>
<keyword evidence="1" id="KW-0472">Membrane</keyword>
<accession>A0A385SNC1</accession>
<proteinExistence type="predicted"/>
<organism evidence="2 3">
    <name type="scientific">Chryseolinea soli</name>
    <dbReference type="NCBI Taxonomy" id="2321403"/>
    <lineage>
        <taxon>Bacteria</taxon>
        <taxon>Pseudomonadati</taxon>
        <taxon>Bacteroidota</taxon>
        <taxon>Cytophagia</taxon>
        <taxon>Cytophagales</taxon>
        <taxon>Fulvivirgaceae</taxon>
        <taxon>Chryseolinea</taxon>
    </lineage>
</organism>
<dbReference type="AlphaFoldDB" id="A0A385SNC1"/>